<organism evidence="4 5">
    <name type="scientific">Nocardia tengchongensis</name>
    <dbReference type="NCBI Taxonomy" id="2055889"/>
    <lineage>
        <taxon>Bacteria</taxon>
        <taxon>Bacillati</taxon>
        <taxon>Actinomycetota</taxon>
        <taxon>Actinomycetes</taxon>
        <taxon>Mycobacteriales</taxon>
        <taxon>Nocardiaceae</taxon>
        <taxon>Nocardia</taxon>
    </lineage>
</organism>
<feature type="compositionally biased region" description="Low complexity" evidence="1">
    <location>
        <begin position="210"/>
        <end position="231"/>
    </location>
</feature>
<feature type="compositionally biased region" description="Acidic residues" evidence="1">
    <location>
        <begin position="51"/>
        <end position="69"/>
    </location>
</feature>
<feature type="region of interest" description="Disordered" evidence="1">
    <location>
        <begin position="203"/>
        <end position="264"/>
    </location>
</feature>
<proteinExistence type="predicted"/>
<feature type="compositionally biased region" description="Basic and acidic residues" evidence="1">
    <location>
        <begin position="70"/>
        <end position="87"/>
    </location>
</feature>
<feature type="compositionally biased region" description="Low complexity" evidence="1">
    <location>
        <begin position="1"/>
        <end position="15"/>
    </location>
</feature>
<feature type="domain" description="DUF8176" evidence="3">
    <location>
        <begin position="242"/>
        <end position="359"/>
    </location>
</feature>
<evidence type="ECO:0000313" key="4">
    <source>
        <dbReference type="EMBL" id="QVI20422.1"/>
    </source>
</evidence>
<sequence length="369" mass="39291">MSITESGSRTTGSGSEPVRPPDDETYTGSWADWITGRSGPVPANRAPAEGDYYDDYDADDYDDGYEEDEYQPRHAAEVDEDRNEPNRSRSWATDTPYQAPAAPPAAVSRTRTAHDSVRAQAAYDSLRDRATSDFAPAEDRRSSSFGFPAERRPLKRPPRPARSVPRFRLPASRPRGWAVPALGVLAAVVVTAAIVVQIAKVSEGDDPRAKAAATTSAPAPAANAPAASPATDQPAAGTPANLCPNEAKGGTVRGNGPGSTRSGPDAILALQNRYYVDRSGKAVREMYAPDAPAPTVEQIQAGIDSIPVGTTYCVQIMPGPFDGQHIMVVTEQHPDATKRTWAPQLVITTRFGGATLISALVPMNEDTPK</sequence>
<keyword evidence="2" id="KW-0812">Transmembrane</keyword>
<protein>
    <recommendedName>
        <fullName evidence="3">DUF8176 domain-containing protein</fullName>
    </recommendedName>
</protein>
<evidence type="ECO:0000256" key="1">
    <source>
        <dbReference type="SAM" id="MobiDB-lite"/>
    </source>
</evidence>
<keyword evidence="5" id="KW-1185">Reference proteome</keyword>
<evidence type="ECO:0000256" key="2">
    <source>
        <dbReference type="SAM" id="Phobius"/>
    </source>
</evidence>
<evidence type="ECO:0000313" key="5">
    <source>
        <dbReference type="Proteomes" id="UP000683310"/>
    </source>
</evidence>
<keyword evidence="2" id="KW-1133">Transmembrane helix</keyword>
<accession>A0ABX8CKD2</accession>
<evidence type="ECO:0000259" key="3">
    <source>
        <dbReference type="Pfam" id="PF26527"/>
    </source>
</evidence>
<keyword evidence="2" id="KW-0472">Membrane</keyword>
<dbReference type="EMBL" id="CP074371">
    <property type="protein sequence ID" value="QVI20422.1"/>
    <property type="molecule type" value="Genomic_DNA"/>
</dbReference>
<gene>
    <name evidence="4" type="ORF">KHQ06_30285</name>
</gene>
<reference evidence="4 5" key="1">
    <citation type="submission" date="2021-04" db="EMBL/GenBank/DDBJ databases">
        <title>Nocardia tengchongensis.</title>
        <authorList>
            <person name="Zhuang k."/>
            <person name="Ran Y."/>
            <person name="Li W."/>
        </authorList>
    </citation>
    <scope>NUCLEOTIDE SEQUENCE [LARGE SCALE GENOMIC DNA]</scope>
    <source>
        <strain evidence="4 5">CFH S0057</strain>
    </source>
</reference>
<dbReference type="Proteomes" id="UP000683310">
    <property type="component" value="Chromosome"/>
</dbReference>
<dbReference type="Pfam" id="PF26527">
    <property type="entry name" value="DUF8176"/>
    <property type="match status" value="1"/>
</dbReference>
<feature type="transmembrane region" description="Helical" evidence="2">
    <location>
        <begin position="176"/>
        <end position="199"/>
    </location>
</feature>
<feature type="compositionally biased region" description="Basic and acidic residues" evidence="1">
    <location>
        <begin position="125"/>
        <end position="142"/>
    </location>
</feature>
<dbReference type="InterPro" id="IPR058489">
    <property type="entry name" value="DUF8176"/>
</dbReference>
<name>A0ABX8CKD2_9NOCA</name>
<feature type="region of interest" description="Disordered" evidence="1">
    <location>
        <begin position="1"/>
        <end position="167"/>
    </location>
</feature>